<keyword evidence="2" id="KW-0472">Membrane</keyword>
<organism evidence="3 4">
    <name type="scientific">Alternaria tenuissima</name>
    <dbReference type="NCBI Taxonomy" id="119927"/>
    <lineage>
        <taxon>Eukaryota</taxon>
        <taxon>Fungi</taxon>
        <taxon>Dikarya</taxon>
        <taxon>Ascomycota</taxon>
        <taxon>Pezizomycotina</taxon>
        <taxon>Dothideomycetes</taxon>
        <taxon>Pleosporomycetidae</taxon>
        <taxon>Pleosporales</taxon>
        <taxon>Pleosporineae</taxon>
        <taxon>Pleosporaceae</taxon>
        <taxon>Alternaria</taxon>
        <taxon>Alternaria sect. Alternaria</taxon>
        <taxon>Alternaria alternata complex</taxon>
    </lineage>
</organism>
<evidence type="ECO:0000256" key="2">
    <source>
        <dbReference type="SAM" id="Phobius"/>
    </source>
</evidence>
<dbReference type="Proteomes" id="UP000292402">
    <property type="component" value="Unassembled WGS sequence"/>
</dbReference>
<dbReference type="AlphaFoldDB" id="A0A4Q4MJM7"/>
<feature type="region of interest" description="Disordered" evidence="1">
    <location>
        <begin position="203"/>
        <end position="225"/>
    </location>
</feature>
<name>A0A4Q4MJM7_9PLEO</name>
<sequence>MKYRTSRSHSTPGRTPKRPPPKSYASRKYTDRSFDETTAEINNQRNFWDSFLGDNETTTPCRSTEVIRDFCETECQTTAAHLQPEIHLDDRDHKNDESRDCLHPLTIDKLRHQLRLERFGLEGQPDADYRRISIRNINPDSIFVLAQTAAHHQRDTLRDAVSKHLDYKTSFRIHERTDGFVTPRLELHLPYLMLREVFNESDEWKTREPGEEGESWLDMPLPTSKAKREDRPNRFLIRKSHTSIVLCVWDYSKWVGYGFFKGGPVGADNEVDGEGDSEACGEGDSDGVYDGADEGVEENEPIPRKEIFAPDDDSHDMYSDTLIHEPRRYFLRITGVWMRFVVREYTYLVGQLEAYVEAWQKDDRQISLNVSNKGPQEDVMILFDRIMKRKQLLCHVREHISTLVQEWNDFNGPNGYIRCLGDIKTSQRRVLLKDINASVVDLIRSEQKLTRLITSCEKLTGDLTIRMGFESIKLQSDAYALNRESNGLQRRAYRVNFETQLISRRTTEAAENTSHTTRTNILMIWMTTPFVLVLQYFGADQPIFSFFERTPRNFGISFCVLALAFPLLTIVLDYGFNFVVTRFPKKTQNTAAQGDEFDPRDVP</sequence>
<feature type="region of interest" description="Disordered" evidence="1">
    <location>
        <begin position="1"/>
        <end position="31"/>
    </location>
</feature>
<evidence type="ECO:0000256" key="1">
    <source>
        <dbReference type="SAM" id="MobiDB-lite"/>
    </source>
</evidence>
<feature type="region of interest" description="Disordered" evidence="1">
    <location>
        <begin position="270"/>
        <end position="299"/>
    </location>
</feature>
<keyword evidence="2" id="KW-0812">Transmembrane</keyword>
<proteinExistence type="predicted"/>
<feature type="transmembrane region" description="Helical" evidence="2">
    <location>
        <begin position="521"/>
        <end position="539"/>
    </location>
</feature>
<evidence type="ECO:0000313" key="4">
    <source>
        <dbReference type="Proteomes" id="UP000292402"/>
    </source>
</evidence>
<protein>
    <submittedName>
        <fullName evidence="3">Uncharacterized protein</fullName>
    </submittedName>
</protein>
<reference evidence="4" key="1">
    <citation type="journal article" date="2019" name="bioRxiv">
        <title>Genomics, evolutionary history and diagnostics of the Alternaria alternata species group including apple and Asian pear pathotypes.</title>
        <authorList>
            <person name="Armitage A.D."/>
            <person name="Cockerton H.M."/>
            <person name="Sreenivasaprasad S."/>
            <person name="Woodhall J.W."/>
            <person name="Lane C.R."/>
            <person name="Harrison R.J."/>
            <person name="Clarkson J.P."/>
        </authorList>
    </citation>
    <scope>NUCLEOTIDE SEQUENCE [LARGE SCALE GENOMIC DNA]</scope>
    <source>
        <strain evidence="4">FERA 1082</strain>
    </source>
</reference>
<evidence type="ECO:0000313" key="3">
    <source>
        <dbReference type="EMBL" id="RYN52753.1"/>
    </source>
</evidence>
<comment type="caution">
    <text evidence="3">The sequence shown here is derived from an EMBL/GenBank/DDBJ whole genome shotgun (WGS) entry which is preliminary data.</text>
</comment>
<dbReference type="EMBL" id="PDXA01000013">
    <property type="protein sequence ID" value="RYN52753.1"/>
    <property type="molecule type" value="Genomic_DNA"/>
</dbReference>
<feature type="transmembrane region" description="Helical" evidence="2">
    <location>
        <begin position="554"/>
        <end position="576"/>
    </location>
</feature>
<keyword evidence="2" id="KW-1133">Transmembrane helix</keyword>
<gene>
    <name evidence="3" type="ORF">AA0114_g4779</name>
</gene>
<accession>A0A4Q4MJM7</accession>